<dbReference type="EMBL" id="JAAOIW010000001">
    <property type="protein sequence ID" value="NHN28698.1"/>
    <property type="molecule type" value="Genomic_DNA"/>
</dbReference>
<protein>
    <recommendedName>
        <fullName evidence="4">Sporulation protein YpjB</fullName>
    </recommendedName>
</protein>
<evidence type="ECO:0000313" key="2">
    <source>
        <dbReference type="EMBL" id="NHN28698.1"/>
    </source>
</evidence>
<proteinExistence type="predicted"/>
<keyword evidence="3" id="KW-1185">Reference proteome</keyword>
<keyword evidence="1" id="KW-0812">Transmembrane</keyword>
<sequence length="277" mass="31169">MLTLLISVQLLAGCSLGQKPVEQAAPPKPAQDQLQKLELLNQTADDMYKKVMQGDLAGGRAALQQLSEQIPQIRYEGITTLEGLNALTTTITQSKRVFNAVNLSPEEGQVSVATIRLATDALTHPREPMWIQHYRLLQDDLEQMERSMHAQNKPELLAADAKFRQHIAVLHPSLLISRDPIEIEKLDSLVLFISDQVRSEQELYKQILNVMPSLRHTIDVLFLKKEATAYLPIIDDHNPILWTLVMGTIILTVLSFVAWRLSKKDGGVITIRKSLEE</sequence>
<name>A0ABX0IZ32_9BACL</name>
<organism evidence="2 3">
    <name type="scientific">Paenibacillus agricola</name>
    <dbReference type="NCBI Taxonomy" id="2716264"/>
    <lineage>
        <taxon>Bacteria</taxon>
        <taxon>Bacillati</taxon>
        <taxon>Bacillota</taxon>
        <taxon>Bacilli</taxon>
        <taxon>Bacillales</taxon>
        <taxon>Paenibacillaceae</taxon>
        <taxon>Paenibacillus</taxon>
    </lineage>
</organism>
<keyword evidence="1" id="KW-0472">Membrane</keyword>
<keyword evidence="1" id="KW-1133">Transmembrane helix</keyword>
<dbReference type="Pfam" id="PF09577">
    <property type="entry name" value="Spore_YpjB"/>
    <property type="match status" value="1"/>
</dbReference>
<evidence type="ECO:0008006" key="4">
    <source>
        <dbReference type="Google" id="ProtNLM"/>
    </source>
</evidence>
<reference evidence="2" key="1">
    <citation type="submission" date="2020-03" db="EMBL/GenBank/DDBJ databases">
        <title>Draft sequencing of Paenibacilllus sp. S3N08.</title>
        <authorList>
            <person name="Kim D.-U."/>
        </authorList>
    </citation>
    <scope>NUCLEOTIDE SEQUENCE</scope>
    <source>
        <strain evidence="2">S3N08</strain>
    </source>
</reference>
<evidence type="ECO:0000256" key="1">
    <source>
        <dbReference type="SAM" id="Phobius"/>
    </source>
</evidence>
<dbReference type="Proteomes" id="UP001165962">
    <property type="component" value="Unassembled WGS sequence"/>
</dbReference>
<dbReference type="InterPro" id="IPR014231">
    <property type="entry name" value="Spore_YpjB"/>
</dbReference>
<gene>
    <name evidence="2" type="ORF">G9U52_02500</name>
</gene>
<accession>A0ABX0IZ32</accession>
<feature type="transmembrane region" description="Helical" evidence="1">
    <location>
        <begin position="240"/>
        <end position="259"/>
    </location>
</feature>
<evidence type="ECO:0000313" key="3">
    <source>
        <dbReference type="Proteomes" id="UP001165962"/>
    </source>
</evidence>
<comment type="caution">
    <text evidence="2">The sequence shown here is derived from an EMBL/GenBank/DDBJ whole genome shotgun (WGS) entry which is preliminary data.</text>
</comment>